<evidence type="ECO:0000313" key="4">
    <source>
        <dbReference type="Proteomes" id="UP001176940"/>
    </source>
</evidence>
<evidence type="ECO:0000256" key="2">
    <source>
        <dbReference type="SAM" id="Phobius"/>
    </source>
</evidence>
<proteinExistence type="predicted"/>
<keyword evidence="1" id="KW-0175">Coiled coil</keyword>
<feature type="transmembrane region" description="Helical" evidence="2">
    <location>
        <begin position="12"/>
        <end position="35"/>
    </location>
</feature>
<keyword evidence="2" id="KW-1133">Transmembrane helix</keyword>
<gene>
    <name evidence="3" type="ORF">RIMI_LOCUS5328205</name>
</gene>
<dbReference type="EMBL" id="CAUEEQ010009018">
    <property type="protein sequence ID" value="CAJ0933045.1"/>
    <property type="molecule type" value="Genomic_DNA"/>
</dbReference>
<keyword evidence="2" id="KW-0812">Transmembrane</keyword>
<keyword evidence="4" id="KW-1185">Reference proteome</keyword>
<comment type="caution">
    <text evidence="3">The sequence shown here is derived from an EMBL/GenBank/DDBJ whole genome shotgun (WGS) entry which is preliminary data.</text>
</comment>
<reference evidence="3" key="1">
    <citation type="submission" date="2023-07" db="EMBL/GenBank/DDBJ databases">
        <authorList>
            <person name="Stuckert A."/>
        </authorList>
    </citation>
    <scope>NUCLEOTIDE SEQUENCE</scope>
</reference>
<accession>A0ABN9L7Y6</accession>
<dbReference type="Proteomes" id="UP001176940">
    <property type="component" value="Unassembled WGS sequence"/>
</dbReference>
<feature type="coiled-coil region" evidence="1">
    <location>
        <begin position="156"/>
        <end position="193"/>
    </location>
</feature>
<evidence type="ECO:0000256" key="1">
    <source>
        <dbReference type="SAM" id="Coils"/>
    </source>
</evidence>
<organism evidence="3 4">
    <name type="scientific">Ranitomeya imitator</name>
    <name type="common">mimic poison frog</name>
    <dbReference type="NCBI Taxonomy" id="111125"/>
    <lineage>
        <taxon>Eukaryota</taxon>
        <taxon>Metazoa</taxon>
        <taxon>Chordata</taxon>
        <taxon>Craniata</taxon>
        <taxon>Vertebrata</taxon>
        <taxon>Euteleostomi</taxon>
        <taxon>Amphibia</taxon>
        <taxon>Batrachia</taxon>
        <taxon>Anura</taxon>
        <taxon>Neobatrachia</taxon>
        <taxon>Hyloidea</taxon>
        <taxon>Dendrobatidae</taxon>
        <taxon>Dendrobatinae</taxon>
        <taxon>Ranitomeya</taxon>
    </lineage>
</organism>
<keyword evidence="2" id="KW-0472">Membrane</keyword>
<sequence length="348" mass="39359">MGVDLQVSSRARIWFCAILARKAIGIAMINSLLVLNCEIILLKYQTPSKQFPIVPNYSVEPTQWVMIPDHGEVAPIEGYGAHTAKYCVGCVRYRVAAIYYMASVGYYDFSECEPDDFWCNEELFDYLKCYYIGDEEDVQFILEAIKTLSHALVRHKTRMEDLKNWIAQEKKKLEEEKKKFQEMKKRKEDKITSTKICGKYKTWRSGRNTCHKGDCTARKLRHKQSKIEAKEKPKSHLYLISPRCHLKDEKKRLDNSPRGGPGPMGIAVQSEASHLHTMTSSSCLLAAAPAQAYFVCPVEGRAKYCSAQAPGKVREALHTAVLYSALNRANRYACAGAVAGSKKVDDIV</sequence>
<protein>
    <submittedName>
        <fullName evidence="3">Uncharacterized protein</fullName>
    </submittedName>
</protein>
<evidence type="ECO:0000313" key="3">
    <source>
        <dbReference type="EMBL" id="CAJ0933045.1"/>
    </source>
</evidence>
<name>A0ABN9L7Y6_9NEOB</name>